<gene>
    <name evidence="1" type="ORF">FB45DRAFT_873366</name>
</gene>
<dbReference type="EMBL" id="JARKIF010000023">
    <property type="protein sequence ID" value="KAJ7616092.1"/>
    <property type="molecule type" value="Genomic_DNA"/>
</dbReference>
<dbReference type="AlphaFoldDB" id="A0AAD7FCT2"/>
<evidence type="ECO:0000313" key="2">
    <source>
        <dbReference type="Proteomes" id="UP001221142"/>
    </source>
</evidence>
<keyword evidence="2" id="KW-1185">Reference proteome</keyword>
<organism evidence="1 2">
    <name type="scientific">Roridomyces roridus</name>
    <dbReference type="NCBI Taxonomy" id="1738132"/>
    <lineage>
        <taxon>Eukaryota</taxon>
        <taxon>Fungi</taxon>
        <taxon>Dikarya</taxon>
        <taxon>Basidiomycota</taxon>
        <taxon>Agaricomycotina</taxon>
        <taxon>Agaricomycetes</taxon>
        <taxon>Agaricomycetidae</taxon>
        <taxon>Agaricales</taxon>
        <taxon>Marasmiineae</taxon>
        <taxon>Mycenaceae</taxon>
        <taxon>Roridomyces</taxon>
    </lineage>
</organism>
<sequence>MSTIPNQQLANTHAFFDTLNAQNLNAFADLLALNLKHEYFPATFAPADGQAKRDKEGLLRLIKDDCQRDLNGQPVVIDWTLEFSPPLDIIQGVDAVVFYVKGTGMSKWGKPYNNEYIFTFRFEAEKICGIREFVDSKYAAEYFAGAHP</sequence>
<dbReference type="SUPFAM" id="SSF54427">
    <property type="entry name" value="NTF2-like"/>
    <property type="match status" value="1"/>
</dbReference>
<protein>
    <recommendedName>
        <fullName evidence="3">SnoaL-like domain-containing protein</fullName>
    </recommendedName>
</protein>
<proteinExistence type="predicted"/>
<name>A0AAD7FCT2_9AGAR</name>
<accession>A0AAD7FCT2</accession>
<dbReference type="Gene3D" id="3.10.450.50">
    <property type="match status" value="1"/>
</dbReference>
<comment type="caution">
    <text evidence="1">The sequence shown here is derived from an EMBL/GenBank/DDBJ whole genome shotgun (WGS) entry which is preliminary data.</text>
</comment>
<dbReference type="Proteomes" id="UP001221142">
    <property type="component" value="Unassembled WGS sequence"/>
</dbReference>
<evidence type="ECO:0008006" key="3">
    <source>
        <dbReference type="Google" id="ProtNLM"/>
    </source>
</evidence>
<dbReference type="InterPro" id="IPR032710">
    <property type="entry name" value="NTF2-like_dom_sf"/>
</dbReference>
<evidence type="ECO:0000313" key="1">
    <source>
        <dbReference type="EMBL" id="KAJ7616092.1"/>
    </source>
</evidence>
<reference evidence="1" key="1">
    <citation type="submission" date="2023-03" db="EMBL/GenBank/DDBJ databases">
        <title>Massive genome expansion in bonnet fungi (Mycena s.s.) driven by repeated elements and novel gene families across ecological guilds.</title>
        <authorList>
            <consortium name="Lawrence Berkeley National Laboratory"/>
            <person name="Harder C.B."/>
            <person name="Miyauchi S."/>
            <person name="Viragh M."/>
            <person name="Kuo A."/>
            <person name="Thoen E."/>
            <person name="Andreopoulos B."/>
            <person name="Lu D."/>
            <person name="Skrede I."/>
            <person name="Drula E."/>
            <person name="Henrissat B."/>
            <person name="Morin E."/>
            <person name="Kohler A."/>
            <person name="Barry K."/>
            <person name="LaButti K."/>
            <person name="Morin E."/>
            <person name="Salamov A."/>
            <person name="Lipzen A."/>
            <person name="Mereny Z."/>
            <person name="Hegedus B."/>
            <person name="Baldrian P."/>
            <person name="Stursova M."/>
            <person name="Weitz H."/>
            <person name="Taylor A."/>
            <person name="Grigoriev I.V."/>
            <person name="Nagy L.G."/>
            <person name="Martin F."/>
            <person name="Kauserud H."/>
        </authorList>
    </citation>
    <scope>NUCLEOTIDE SEQUENCE</scope>
    <source>
        <strain evidence="1">9284</strain>
    </source>
</reference>